<evidence type="ECO:0008006" key="4">
    <source>
        <dbReference type="Google" id="ProtNLM"/>
    </source>
</evidence>
<feature type="coiled-coil region" evidence="1">
    <location>
        <begin position="537"/>
        <end position="564"/>
    </location>
</feature>
<proteinExistence type="predicted"/>
<feature type="region of interest" description="Disordered" evidence="2">
    <location>
        <begin position="734"/>
        <end position="753"/>
    </location>
</feature>
<evidence type="ECO:0000313" key="3">
    <source>
        <dbReference type="EMBL" id="GEZ15015.1"/>
    </source>
</evidence>
<organism evidence="3">
    <name type="scientific">Tanacetum cinerariifolium</name>
    <name type="common">Dalmatian daisy</name>
    <name type="synonym">Chrysanthemum cinerariifolium</name>
    <dbReference type="NCBI Taxonomy" id="118510"/>
    <lineage>
        <taxon>Eukaryota</taxon>
        <taxon>Viridiplantae</taxon>
        <taxon>Streptophyta</taxon>
        <taxon>Embryophyta</taxon>
        <taxon>Tracheophyta</taxon>
        <taxon>Spermatophyta</taxon>
        <taxon>Magnoliopsida</taxon>
        <taxon>eudicotyledons</taxon>
        <taxon>Gunneridae</taxon>
        <taxon>Pentapetalae</taxon>
        <taxon>asterids</taxon>
        <taxon>campanulids</taxon>
        <taxon>Asterales</taxon>
        <taxon>Asteraceae</taxon>
        <taxon>Asteroideae</taxon>
        <taxon>Anthemideae</taxon>
        <taxon>Anthemidinae</taxon>
        <taxon>Tanacetum</taxon>
    </lineage>
</organism>
<evidence type="ECO:0000256" key="2">
    <source>
        <dbReference type="SAM" id="MobiDB-lite"/>
    </source>
</evidence>
<name>A0A699I7F5_TANCI</name>
<feature type="compositionally biased region" description="Low complexity" evidence="2">
    <location>
        <begin position="734"/>
        <end position="751"/>
    </location>
</feature>
<protein>
    <recommendedName>
        <fullName evidence="4">Integrase, catalytic region, zinc finger, CCHC-type, peptidase aspartic, catalytic</fullName>
    </recommendedName>
</protein>
<sequence length="829" mass="94373">HYTDAKDIWDNVKMLLEGETIHDYYVQFAKLINDMRNIKMTMSIMQLNSKFVNNMLPEWEFKGNPRGGGAAGYEGAQNRVGNANQGQARQIKCYNYNGGHDNAIDEDVDEQPIQDLVLNIDNVFQEDDCDAFDSDVDEAPMAQTMFMANLSSTDPVYDKAYPSYDSNILSKYVKDNAMLGVQSNVSSVLNDAYMMIYNDMYEPHAQSVSKTSQNIVVDNSLTAKLATYKEQVELHERRAMFELTEREPKIDEQLRIVITGYNFKEETLKKEPHYVKFQLASTINHNKSMVEDVTSLKKDFKQKENKYLEEFLDMKSLKVKPALYNGHEIIKNNHVPAIVHNTEDTLVIAEITRRKINDKMKDPKYVNHKAKITPHDYSKENFLATFTPQKKLTRKQIFLSQDLIKMKAKALKEQTTASRPIKALTVYPPNIPAMLVLRVLPTKCQVKINIFTLIQFFLEFDKTCKKKITPTGLTKGKGVLNKLRNVFSRRKHDEIERKNLLIANDNLIAECLSKEVFYVARNSEFNVSRFTEMHVAHTIVKARCLELEAELSNLRDKIHNDNHNEFDDKEADMQMAVEESLKSVHDAHRGPLPPMVFREPDSGKFQPLPKMGTPVPTEPSSHVETLSIHAKLGLTNSDMEFNEEVPPMVKTGAQDKGQIGPNPGVQIKGRAGLNPGDEAKPQPQSSLVVHFRLNLKHIDLEATNENLKLTVEENEKTTAKTKAESMVSVIVHQDTNNNNDNNNSSSTTSTTTRHHRFHLDKAMANLIQDNKYLEERLDSNGSRLYKPENLNIPQQVSKAVDEIVTDAVDLAIQAPLWNCFRDSPEADIM</sequence>
<reference evidence="3" key="1">
    <citation type="journal article" date="2019" name="Sci. Rep.">
        <title>Draft genome of Tanacetum cinerariifolium, the natural source of mosquito coil.</title>
        <authorList>
            <person name="Yamashiro T."/>
            <person name="Shiraishi A."/>
            <person name="Satake H."/>
            <person name="Nakayama K."/>
        </authorList>
    </citation>
    <scope>NUCLEOTIDE SEQUENCE</scope>
</reference>
<dbReference type="AlphaFoldDB" id="A0A699I7F5"/>
<dbReference type="EMBL" id="BKCJ010246112">
    <property type="protein sequence ID" value="GEZ15015.1"/>
    <property type="molecule type" value="Genomic_DNA"/>
</dbReference>
<accession>A0A699I7F5</accession>
<keyword evidence="1" id="KW-0175">Coiled coil</keyword>
<feature type="non-terminal residue" evidence="3">
    <location>
        <position position="1"/>
    </location>
</feature>
<comment type="caution">
    <text evidence="3">The sequence shown here is derived from an EMBL/GenBank/DDBJ whole genome shotgun (WGS) entry which is preliminary data.</text>
</comment>
<evidence type="ECO:0000256" key="1">
    <source>
        <dbReference type="SAM" id="Coils"/>
    </source>
</evidence>
<gene>
    <name evidence="3" type="ORF">Tci_486988</name>
</gene>